<dbReference type="InterPro" id="IPR010359">
    <property type="entry name" value="IrrE_HExxH"/>
</dbReference>
<reference evidence="6 7" key="1">
    <citation type="submission" date="2017-01" db="EMBL/GenBank/DDBJ databases">
        <title>Complete genome sequence of esterase-producing bacterium Croceicoccus marinus E4A9.</title>
        <authorList>
            <person name="Wu Y.-H."/>
            <person name="Cheng H."/>
            <person name="Xu L."/>
            <person name="Huo Y.-Y."/>
            <person name="Wang C.-S."/>
            <person name="Xu X.-W."/>
        </authorList>
    </citation>
    <scope>NUCLEOTIDE SEQUENCE [LARGE SCALE GENOMIC DNA]</scope>
    <source>
        <strain evidence="6 7">E4A9</strain>
    </source>
</reference>
<dbReference type="EMBL" id="CP019602">
    <property type="protein sequence ID" value="ARU15363.1"/>
    <property type="molecule type" value="Genomic_DNA"/>
</dbReference>
<dbReference type="InterPro" id="IPR001387">
    <property type="entry name" value="Cro/C1-type_HTH"/>
</dbReference>
<evidence type="ECO:0000313" key="7">
    <source>
        <dbReference type="Proteomes" id="UP000195807"/>
    </source>
</evidence>
<accession>A0A1Z1F9F1</accession>
<evidence type="ECO:0000256" key="1">
    <source>
        <dbReference type="ARBA" id="ARBA00007227"/>
    </source>
</evidence>
<dbReference type="RefSeq" id="WP_066842879.1">
    <property type="nucleotide sequence ID" value="NZ_CP019602.1"/>
</dbReference>
<evidence type="ECO:0000256" key="4">
    <source>
        <dbReference type="ARBA" id="ARBA00023163"/>
    </source>
</evidence>
<dbReference type="GO" id="GO:0003700">
    <property type="term" value="F:DNA-binding transcription factor activity"/>
    <property type="evidence" value="ECO:0007669"/>
    <property type="project" value="TreeGrafter"/>
</dbReference>
<dbReference type="PANTHER" id="PTHR46797:SF23">
    <property type="entry name" value="HTH-TYPE TRANSCRIPTIONAL REGULATOR SUTR"/>
    <property type="match status" value="1"/>
</dbReference>
<dbReference type="PIRSF" id="PIRSF019251">
    <property type="entry name" value="Rv0465c"/>
    <property type="match status" value="1"/>
</dbReference>
<dbReference type="OrthoDB" id="1123084at2"/>
<dbReference type="Gene3D" id="1.10.260.40">
    <property type="entry name" value="lambda repressor-like DNA-binding domains"/>
    <property type="match status" value="1"/>
</dbReference>
<evidence type="ECO:0000256" key="2">
    <source>
        <dbReference type="ARBA" id="ARBA00023015"/>
    </source>
</evidence>
<dbReference type="STRING" id="450378.GCA_001661675_00634"/>
<dbReference type="KEGG" id="cman:A9D14_03175"/>
<dbReference type="InterPro" id="IPR050807">
    <property type="entry name" value="TransReg_Diox_bact_type"/>
</dbReference>
<dbReference type="Pfam" id="PF06114">
    <property type="entry name" value="Peptidase_M78"/>
    <property type="match status" value="1"/>
</dbReference>
<dbReference type="Pfam" id="PF09856">
    <property type="entry name" value="ScfRs"/>
    <property type="match status" value="1"/>
</dbReference>
<dbReference type="Proteomes" id="UP000195807">
    <property type="component" value="Chromosome"/>
</dbReference>
<dbReference type="InterPro" id="IPR026281">
    <property type="entry name" value="HTH_RamB"/>
</dbReference>
<keyword evidence="2" id="KW-0805">Transcription regulation</keyword>
<dbReference type="GO" id="GO:0005829">
    <property type="term" value="C:cytosol"/>
    <property type="evidence" value="ECO:0007669"/>
    <property type="project" value="TreeGrafter"/>
</dbReference>
<evidence type="ECO:0000256" key="3">
    <source>
        <dbReference type="ARBA" id="ARBA00023125"/>
    </source>
</evidence>
<dbReference type="PANTHER" id="PTHR46797">
    <property type="entry name" value="HTH-TYPE TRANSCRIPTIONAL REGULATOR"/>
    <property type="match status" value="1"/>
</dbReference>
<evidence type="ECO:0000313" key="6">
    <source>
        <dbReference type="EMBL" id="ARU15363.1"/>
    </source>
</evidence>
<keyword evidence="7" id="KW-1185">Reference proteome</keyword>
<dbReference type="InterPro" id="IPR010982">
    <property type="entry name" value="Lambda_DNA-bd_dom_sf"/>
</dbReference>
<organism evidence="6 7">
    <name type="scientific">Croceicoccus marinus</name>
    <dbReference type="NCBI Taxonomy" id="450378"/>
    <lineage>
        <taxon>Bacteria</taxon>
        <taxon>Pseudomonadati</taxon>
        <taxon>Pseudomonadota</taxon>
        <taxon>Alphaproteobacteria</taxon>
        <taxon>Sphingomonadales</taxon>
        <taxon>Erythrobacteraceae</taxon>
        <taxon>Croceicoccus</taxon>
    </lineage>
</organism>
<keyword evidence="4" id="KW-0804">Transcription</keyword>
<feature type="domain" description="HTH cro/C1-type" evidence="5">
    <location>
        <begin position="12"/>
        <end position="66"/>
    </location>
</feature>
<gene>
    <name evidence="6" type="ORF">A9D14_03175</name>
</gene>
<dbReference type="AlphaFoldDB" id="A0A1Z1F9F1"/>
<evidence type="ECO:0000259" key="5">
    <source>
        <dbReference type="PROSITE" id="PS50943"/>
    </source>
</evidence>
<dbReference type="SUPFAM" id="SSF47413">
    <property type="entry name" value="lambda repressor-like DNA-binding domains"/>
    <property type="match status" value="1"/>
</dbReference>
<comment type="similarity">
    <text evidence="1">Belongs to the short-chain fatty acyl-CoA assimilation regulator (ScfR) family.</text>
</comment>
<sequence>MARKAIYLGPRLKRMRREMGLTQANMAADLDISPSYIALMERNQRPVTAELLLNIATTYRIDIADLANDDSEETTTRLQAVLRDPIFADIDLPGLDVADIAASFPGFAEALMRLHTAYGEEQLALAARREGGEGGETAAPDPVAEARGFLAARRNCFPSLDDSAALAAQDLPNIAAMIDRIRDRHRIEVSFAPPEMLMGALRWYDYHRRRVLFSRQLDHKARRFQLALQIAVLERGDEIDAAIAEGRFETDNGRVLARRALESYWAAALLMPYRPFLDAAKRLRYDIDALTYEFQVSYEQVAHRLTTLQKPGAEGVPFFFIRVDRAGNVSKRLDGAGFPFARHGGACPLWNVHQAFDRPGDVLVQRIELPDGERYVSVARTVISGGGSFDAPRITRAVALCCADSRAGELTYSDRLDAAQSTPIGIACRFCHRPQCIARSAPPMGRELRFDHYRRSGVPFAFADE</sequence>
<proteinExistence type="inferred from homology"/>
<name>A0A1Z1F9F1_9SPHN</name>
<keyword evidence="3" id="KW-0238">DNA-binding</keyword>
<dbReference type="InterPro" id="IPR018653">
    <property type="entry name" value="ScfR_C"/>
</dbReference>
<dbReference type="Pfam" id="PF01381">
    <property type="entry name" value="HTH_3"/>
    <property type="match status" value="1"/>
</dbReference>
<dbReference type="CDD" id="cd00093">
    <property type="entry name" value="HTH_XRE"/>
    <property type="match status" value="1"/>
</dbReference>
<dbReference type="GO" id="GO:0003677">
    <property type="term" value="F:DNA binding"/>
    <property type="evidence" value="ECO:0007669"/>
    <property type="project" value="UniProtKB-KW"/>
</dbReference>
<protein>
    <submittedName>
        <fullName evidence="6">XRE family transcriptional regulator</fullName>
    </submittedName>
</protein>
<dbReference type="PROSITE" id="PS50943">
    <property type="entry name" value="HTH_CROC1"/>
    <property type="match status" value="1"/>
</dbReference>
<dbReference type="SMART" id="SM00530">
    <property type="entry name" value="HTH_XRE"/>
    <property type="match status" value="1"/>
</dbReference>